<keyword evidence="2" id="KW-1185">Reference proteome</keyword>
<proteinExistence type="predicted"/>
<name>A0ABR0KZE9_9PEZI</name>
<comment type="caution">
    <text evidence="1">The sequence shown here is derived from an EMBL/GenBank/DDBJ whole genome shotgun (WGS) entry which is preliminary data.</text>
</comment>
<reference evidence="1 2" key="1">
    <citation type="submission" date="2023-08" db="EMBL/GenBank/DDBJ databases">
        <title>Black Yeasts Isolated from many extreme environments.</title>
        <authorList>
            <person name="Coleine C."/>
            <person name="Stajich J.E."/>
            <person name="Selbmann L."/>
        </authorList>
    </citation>
    <scope>NUCLEOTIDE SEQUENCE [LARGE SCALE GENOMIC DNA]</scope>
    <source>
        <strain evidence="1 2">CCFEE 5386</strain>
    </source>
</reference>
<organism evidence="1 2">
    <name type="scientific">Rachicladosporium monterosium</name>
    <dbReference type="NCBI Taxonomy" id="1507873"/>
    <lineage>
        <taxon>Eukaryota</taxon>
        <taxon>Fungi</taxon>
        <taxon>Dikarya</taxon>
        <taxon>Ascomycota</taxon>
        <taxon>Pezizomycotina</taxon>
        <taxon>Dothideomycetes</taxon>
        <taxon>Dothideomycetidae</taxon>
        <taxon>Cladosporiales</taxon>
        <taxon>Cladosporiaceae</taxon>
        <taxon>Rachicladosporium</taxon>
    </lineage>
</organism>
<evidence type="ECO:0000313" key="1">
    <source>
        <dbReference type="EMBL" id="KAK5140185.1"/>
    </source>
</evidence>
<dbReference type="EMBL" id="JAVRRR010000869">
    <property type="protein sequence ID" value="KAK5140185.1"/>
    <property type="molecule type" value="Genomic_DNA"/>
</dbReference>
<protein>
    <submittedName>
        <fullName evidence="1">Uncharacterized protein</fullName>
    </submittedName>
</protein>
<accession>A0ABR0KZE9</accession>
<evidence type="ECO:0000313" key="2">
    <source>
        <dbReference type="Proteomes" id="UP001308179"/>
    </source>
</evidence>
<sequence>MSFVRILCAVHVETLAQVELEARRTDDIRRGEHPTDIGKSLWKGTGIEGQAFEELGCKISGTAISAAKQDDDGCQVLCCGRESAVQQMY</sequence>
<dbReference type="Proteomes" id="UP001308179">
    <property type="component" value="Unassembled WGS sequence"/>
</dbReference>
<gene>
    <name evidence="1" type="ORF">LTR32_006941</name>
</gene>